<name>A0A8S1RNC0_9CILI</name>
<comment type="caution">
    <text evidence="2">The sequence shown here is derived from an EMBL/GenBank/DDBJ whole genome shotgun (WGS) entry which is preliminary data.</text>
</comment>
<sequence length="138" mass="16156">MDEILLFIFFALTTGFFMYMLVCTDSNSKTPMGMIRRKVYDNGFSILKLIKKIIIWQQNIQEVFRFIQLCFLHKQSTRINCIFFYILNSICILYYVGLLKHFGDTPYVSHMNTVCGSLVFLYKTCTTSPGIVNKENNK</sequence>
<evidence type="ECO:0000313" key="2">
    <source>
        <dbReference type="EMBL" id="CAD8128469.1"/>
    </source>
</evidence>
<evidence type="ECO:0000313" key="3">
    <source>
        <dbReference type="Proteomes" id="UP000692954"/>
    </source>
</evidence>
<dbReference type="Proteomes" id="UP000692954">
    <property type="component" value="Unassembled WGS sequence"/>
</dbReference>
<feature type="transmembrane region" description="Helical" evidence="1">
    <location>
        <begin position="6"/>
        <end position="24"/>
    </location>
</feature>
<evidence type="ECO:0000256" key="1">
    <source>
        <dbReference type="SAM" id="Phobius"/>
    </source>
</evidence>
<keyword evidence="1" id="KW-0472">Membrane</keyword>
<dbReference type="OrthoDB" id="5977743at2759"/>
<feature type="transmembrane region" description="Helical" evidence="1">
    <location>
        <begin position="82"/>
        <end position="102"/>
    </location>
</feature>
<gene>
    <name evidence="2" type="ORF">PSON_ATCC_30995.1.T1890046</name>
</gene>
<protein>
    <submittedName>
        <fullName evidence="2">Uncharacterized protein</fullName>
    </submittedName>
</protein>
<reference evidence="2" key="1">
    <citation type="submission" date="2021-01" db="EMBL/GenBank/DDBJ databases">
        <authorList>
            <consortium name="Genoscope - CEA"/>
            <person name="William W."/>
        </authorList>
    </citation>
    <scope>NUCLEOTIDE SEQUENCE</scope>
</reference>
<keyword evidence="1" id="KW-1133">Transmembrane helix</keyword>
<keyword evidence="1" id="KW-0812">Transmembrane</keyword>
<dbReference type="AlphaFoldDB" id="A0A8S1RNC0"/>
<organism evidence="2 3">
    <name type="scientific">Paramecium sonneborni</name>
    <dbReference type="NCBI Taxonomy" id="65129"/>
    <lineage>
        <taxon>Eukaryota</taxon>
        <taxon>Sar</taxon>
        <taxon>Alveolata</taxon>
        <taxon>Ciliophora</taxon>
        <taxon>Intramacronucleata</taxon>
        <taxon>Oligohymenophorea</taxon>
        <taxon>Peniculida</taxon>
        <taxon>Parameciidae</taxon>
        <taxon>Paramecium</taxon>
    </lineage>
</organism>
<accession>A0A8S1RNC0</accession>
<proteinExistence type="predicted"/>
<keyword evidence="3" id="KW-1185">Reference proteome</keyword>
<dbReference type="EMBL" id="CAJJDN010000189">
    <property type="protein sequence ID" value="CAD8128469.1"/>
    <property type="molecule type" value="Genomic_DNA"/>
</dbReference>